<accession>A0A0G1WEA1</accession>
<protein>
    <submittedName>
        <fullName evidence="2">Uncharacterized protein</fullName>
    </submittedName>
</protein>
<feature type="coiled-coil region" evidence="1">
    <location>
        <begin position="67"/>
        <end position="105"/>
    </location>
</feature>
<organism evidence="2 3">
    <name type="scientific">Candidatus Kaiserbacteria bacterium GW2011_GWB1_50_17</name>
    <dbReference type="NCBI Taxonomy" id="1618673"/>
    <lineage>
        <taxon>Bacteria</taxon>
        <taxon>Candidatus Kaiseribacteriota</taxon>
    </lineage>
</organism>
<name>A0A0G1WEA1_9BACT</name>
<evidence type="ECO:0000313" key="2">
    <source>
        <dbReference type="EMBL" id="KKW16970.1"/>
    </source>
</evidence>
<keyword evidence="1" id="KW-0175">Coiled coil</keyword>
<dbReference type="EMBL" id="LCQM01000028">
    <property type="protein sequence ID" value="KKW16970.1"/>
    <property type="molecule type" value="Genomic_DNA"/>
</dbReference>
<dbReference type="AlphaFoldDB" id="A0A0G1WEA1"/>
<evidence type="ECO:0000256" key="1">
    <source>
        <dbReference type="SAM" id="Coils"/>
    </source>
</evidence>
<dbReference type="Proteomes" id="UP000034120">
    <property type="component" value="Unassembled WGS sequence"/>
</dbReference>
<proteinExistence type="predicted"/>
<evidence type="ECO:0000313" key="3">
    <source>
        <dbReference type="Proteomes" id="UP000034120"/>
    </source>
</evidence>
<comment type="caution">
    <text evidence="2">The sequence shown here is derived from an EMBL/GenBank/DDBJ whole genome shotgun (WGS) entry which is preliminary data.</text>
</comment>
<gene>
    <name evidence="2" type="ORF">UY57_C0028G0003</name>
</gene>
<sequence>MNRAYSMHAEQLKARKRESIRDPITDEGIGLGARDLSIADIFNDKREQDLFVNHFLPSQDKESARDIVELRRENRALSEQQEQFLEEARIAYNRLRAQAEQVQKHLTPAEIGEMAERDERIKIVAGAIGKEQAAKFLGEHVMGLAVTDTPSFERISGYLKNVHEIRNGRAAAMTDKRVEDRLKKYSITDETFIKAVASASPNEIKRNLQLAVSTQLTGWRAAFSFIVKRYRADKLYASFEEQQKLIEECNTNLVSVAQVLRGTLNPDIRHELQNAALEGKKKVETLEGNVLTVDDYRRVRSEMTPKAIKGRFLAVRDQEVARRFGKDKKWKNTSAAQKNEIENTDLRERFLDKEMQRQNGYKGQGLLINLLRALFASREKMGKMIDSI</sequence>
<reference evidence="2 3" key="1">
    <citation type="journal article" date="2015" name="Nature">
        <title>rRNA introns, odd ribosomes, and small enigmatic genomes across a large radiation of phyla.</title>
        <authorList>
            <person name="Brown C.T."/>
            <person name="Hug L.A."/>
            <person name="Thomas B.C."/>
            <person name="Sharon I."/>
            <person name="Castelle C.J."/>
            <person name="Singh A."/>
            <person name="Wilkins M.J."/>
            <person name="Williams K.H."/>
            <person name="Banfield J.F."/>
        </authorList>
    </citation>
    <scope>NUCLEOTIDE SEQUENCE [LARGE SCALE GENOMIC DNA]</scope>
</reference>